<dbReference type="PANTHER" id="PTHR10903">
    <property type="entry name" value="GTPASE, IMAP FAMILY MEMBER-RELATED"/>
    <property type="match status" value="1"/>
</dbReference>
<gene>
    <name evidence="3" type="ORF">H1R20_g5181</name>
</gene>
<sequence length="548" mass="61124">MGLKLDPIEGAQETDLVIPVIGMLGAGKSTFINYLLQGAKRSDTVPVHDGTSACTTELQAIIIDGGHRFEEKHGGRRIVLIDTPALDGGDLKTTFMIVGSIAKGFKASYGKFKQMALGGVVYLQDISSDRVLQPQLPAAIVAKLTKELEGPNASAEALVEKTVLVTTKWSRQDERDFSKHHEAHEKRWESLEKAGAKIERLDSKDEVERAWQIVEGVLERADSQALKGSKSEPASQNWKSDPLFQSALTTDIVIPVMGATSAGKSSFINSFLSHLELAKRVQVGEDLMSCTTELEPIVIEGQTNHWRRIRGHRIVIVDTPGFDDTYAEDFVILQRIAKWLEKSYRKKMVLGGMIFLHDISQDRFSGTARRNLELFKHLCGDSAFGQVVLVTSKWGRAVGQNLEKREQELKTNHWKAMLEGGTRVERLVDGNEEASAWGIVRSILDTVETRAIEQTRSEGLQIQRELVNRHKSIPQTHAARELRTQLQQMLEAQTEMLALEVDTVAGNAEAKAKLQRQEEKVRRMAEQIECLKISLPLRVARWIKLVGG</sequence>
<feature type="domain" description="G" evidence="2">
    <location>
        <begin position="20"/>
        <end position="95"/>
    </location>
</feature>
<dbReference type="AlphaFoldDB" id="A0A9W8JEL7"/>
<dbReference type="Pfam" id="PF01926">
    <property type="entry name" value="MMR_HSR1"/>
    <property type="match status" value="2"/>
</dbReference>
<dbReference type="GO" id="GO:0005525">
    <property type="term" value="F:GTP binding"/>
    <property type="evidence" value="ECO:0007669"/>
    <property type="project" value="InterPro"/>
</dbReference>
<dbReference type="InterPro" id="IPR006073">
    <property type="entry name" value="GTP-bd"/>
</dbReference>
<dbReference type="CDD" id="cd00882">
    <property type="entry name" value="Ras_like_GTPase"/>
    <property type="match status" value="2"/>
</dbReference>
<keyword evidence="4" id="KW-1185">Reference proteome</keyword>
<proteinExistence type="predicted"/>
<dbReference type="InterPro" id="IPR027417">
    <property type="entry name" value="P-loop_NTPase"/>
</dbReference>
<dbReference type="EMBL" id="JANBPK010000791">
    <property type="protein sequence ID" value="KAJ2931918.1"/>
    <property type="molecule type" value="Genomic_DNA"/>
</dbReference>
<protein>
    <recommendedName>
        <fullName evidence="2">G domain-containing protein</fullName>
    </recommendedName>
</protein>
<evidence type="ECO:0000259" key="2">
    <source>
        <dbReference type="Pfam" id="PF01926"/>
    </source>
</evidence>
<comment type="caution">
    <text evidence="3">The sequence shown here is derived from an EMBL/GenBank/DDBJ whole genome shotgun (WGS) entry which is preliminary data.</text>
</comment>
<dbReference type="OrthoDB" id="8954335at2759"/>
<feature type="non-terminal residue" evidence="3">
    <location>
        <position position="548"/>
    </location>
</feature>
<evidence type="ECO:0000313" key="4">
    <source>
        <dbReference type="Proteomes" id="UP001140091"/>
    </source>
</evidence>
<dbReference type="PANTHER" id="PTHR10903:SF184">
    <property type="entry name" value="GTP-BINDING PROTEIN A"/>
    <property type="match status" value="1"/>
</dbReference>
<dbReference type="Proteomes" id="UP001140091">
    <property type="component" value="Unassembled WGS sequence"/>
</dbReference>
<dbReference type="SUPFAM" id="SSF52540">
    <property type="entry name" value="P-loop containing nucleoside triphosphate hydrolases"/>
    <property type="match status" value="2"/>
</dbReference>
<dbReference type="InterPro" id="IPR045058">
    <property type="entry name" value="GIMA/IAN/Toc"/>
</dbReference>
<keyword evidence="1" id="KW-0175">Coiled coil</keyword>
<accession>A0A9W8JEL7</accession>
<evidence type="ECO:0000256" key="1">
    <source>
        <dbReference type="SAM" id="Coils"/>
    </source>
</evidence>
<reference evidence="3" key="1">
    <citation type="submission" date="2022-06" db="EMBL/GenBank/DDBJ databases">
        <title>Genome Sequence of Candolleomyces eurysporus.</title>
        <authorList>
            <person name="Buettner E."/>
        </authorList>
    </citation>
    <scope>NUCLEOTIDE SEQUENCE</scope>
    <source>
        <strain evidence="3">VTCC 930004</strain>
    </source>
</reference>
<organism evidence="3 4">
    <name type="scientific">Candolleomyces eurysporus</name>
    <dbReference type="NCBI Taxonomy" id="2828524"/>
    <lineage>
        <taxon>Eukaryota</taxon>
        <taxon>Fungi</taxon>
        <taxon>Dikarya</taxon>
        <taxon>Basidiomycota</taxon>
        <taxon>Agaricomycotina</taxon>
        <taxon>Agaricomycetes</taxon>
        <taxon>Agaricomycetidae</taxon>
        <taxon>Agaricales</taxon>
        <taxon>Agaricineae</taxon>
        <taxon>Psathyrellaceae</taxon>
        <taxon>Candolleomyces</taxon>
    </lineage>
</organism>
<feature type="coiled-coil region" evidence="1">
    <location>
        <begin position="507"/>
        <end position="534"/>
    </location>
</feature>
<evidence type="ECO:0000313" key="3">
    <source>
        <dbReference type="EMBL" id="KAJ2931918.1"/>
    </source>
</evidence>
<dbReference type="Gene3D" id="3.40.50.300">
    <property type="entry name" value="P-loop containing nucleotide triphosphate hydrolases"/>
    <property type="match status" value="2"/>
</dbReference>
<name>A0A9W8JEL7_9AGAR</name>
<feature type="domain" description="G" evidence="2">
    <location>
        <begin position="256"/>
        <end position="346"/>
    </location>
</feature>